<dbReference type="FunFam" id="3.30.565.10:FF:000006">
    <property type="entry name" value="Sensor histidine kinase WalK"/>
    <property type="match status" value="1"/>
</dbReference>
<organism evidence="10 11">
    <name type="scientific">Flavobacterium faecale</name>
    <dbReference type="NCBI Taxonomy" id="1355330"/>
    <lineage>
        <taxon>Bacteria</taxon>
        <taxon>Pseudomonadati</taxon>
        <taxon>Bacteroidota</taxon>
        <taxon>Flavobacteriia</taxon>
        <taxon>Flavobacteriales</taxon>
        <taxon>Flavobacteriaceae</taxon>
        <taxon>Flavobacterium</taxon>
    </lineage>
</organism>
<evidence type="ECO:0000256" key="2">
    <source>
        <dbReference type="ARBA" id="ARBA00012438"/>
    </source>
</evidence>
<evidence type="ECO:0000313" key="11">
    <source>
        <dbReference type="Proteomes" id="UP000244527"/>
    </source>
</evidence>
<feature type="coiled-coil region" evidence="6">
    <location>
        <begin position="247"/>
        <end position="280"/>
    </location>
</feature>
<dbReference type="KEGG" id="ffa:FFWV33_17525"/>
<dbReference type="NCBIfam" id="TIGR00229">
    <property type="entry name" value="sensory_box"/>
    <property type="match status" value="2"/>
</dbReference>
<keyword evidence="11" id="KW-1185">Reference proteome</keyword>
<evidence type="ECO:0000256" key="5">
    <source>
        <dbReference type="ARBA" id="ARBA00022777"/>
    </source>
</evidence>
<accession>A0A2S1LHJ9</accession>
<dbReference type="InterPro" id="IPR000700">
    <property type="entry name" value="PAS-assoc_C"/>
</dbReference>
<dbReference type="AlphaFoldDB" id="A0A2S1LHJ9"/>
<protein>
    <recommendedName>
        <fullName evidence="2">histidine kinase</fullName>
        <ecNumber evidence="2">2.7.13.3</ecNumber>
    </recommendedName>
</protein>
<dbReference type="PRINTS" id="PR00344">
    <property type="entry name" value="BCTRLSENSOR"/>
</dbReference>
<dbReference type="SMART" id="SM00387">
    <property type="entry name" value="HATPase_c"/>
    <property type="match status" value="1"/>
</dbReference>
<keyword evidence="6" id="KW-0175">Coiled coil</keyword>
<dbReference type="CDD" id="cd00075">
    <property type="entry name" value="HATPase"/>
    <property type="match status" value="1"/>
</dbReference>
<feature type="domain" description="PAS" evidence="8">
    <location>
        <begin position="7"/>
        <end position="50"/>
    </location>
</feature>
<dbReference type="InterPro" id="IPR036097">
    <property type="entry name" value="HisK_dim/P_sf"/>
</dbReference>
<dbReference type="OrthoDB" id="9808408at2"/>
<evidence type="ECO:0000256" key="1">
    <source>
        <dbReference type="ARBA" id="ARBA00000085"/>
    </source>
</evidence>
<dbReference type="Gene3D" id="2.10.70.100">
    <property type="match status" value="1"/>
</dbReference>
<evidence type="ECO:0000259" key="7">
    <source>
        <dbReference type="PROSITE" id="PS50109"/>
    </source>
</evidence>
<dbReference type="SUPFAM" id="SSF47384">
    <property type="entry name" value="Homodimeric domain of signal transducing histidine kinase"/>
    <property type="match status" value="1"/>
</dbReference>
<dbReference type="PANTHER" id="PTHR43304:SF1">
    <property type="entry name" value="PAC DOMAIN-CONTAINING PROTEIN"/>
    <property type="match status" value="1"/>
</dbReference>
<dbReference type="PROSITE" id="PS50113">
    <property type="entry name" value="PAC"/>
    <property type="match status" value="1"/>
</dbReference>
<dbReference type="Pfam" id="PF13426">
    <property type="entry name" value="PAS_9"/>
    <property type="match status" value="1"/>
</dbReference>
<feature type="domain" description="Histidine kinase" evidence="7">
    <location>
        <begin position="456"/>
        <end position="672"/>
    </location>
</feature>
<dbReference type="InterPro" id="IPR003661">
    <property type="entry name" value="HisK_dim/P_dom"/>
</dbReference>
<keyword evidence="4" id="KW-0808">Transferase</keyword>
<dbReference type="SMART" id="SM00388">
    <property type="entry name" value="HisKA"/>
    <property type="match status" value="1"/>
</dbReference>
<dbReference type="InterPro" id="IPR000014">
    <property type="entry name" value="PAS"/>
</dbReference>
<dbReference type="PROSITE" id="PS50109">
    <property type="entry name" value="HIS_KIN"/>
    <property type="match status" value="1"/>
</dbReference>
<dbReference type="SUPFAM" id="SSF55785">
    <property type="entry name" value="PYP-like sensor domain (PAS domain)"/>
    <property type="match status" value="2"/>
</dbReference>
<evidence type="ECO:0000259" key="8">
    <source>
        <dbReference type="PROSITE" id="PS50112"/>
    </source>
</evidence>
<dbReference type="InterPro" id="IPR001610">
    <property type="entry name" value="PAC"/>
</dbReference>
<dbReference type="EMBL" id="CP020918">
    <property type="protein sequence ID" value="AWG23199.1"/>
    <property type="molecule type" value="Genomic_DNA"/>
</dbReference>
<dbReference type="Pfam" id="PF02518">
    <property type="entry name" value="HATPase_c"/>
    <property type="match status" value="1"/>
</dbReference>
<reference evidence="10 11" key="1">
    <citation type="submission" date="2017-04" db="EMBL/GenBank/DDBJ databases">
        <title>Compelte genome sequence of WV33.</title>
        <authorList>
            <person name="Lee P.C."/>
        </authorList>
    </citation>
    <scope>NUCLEOTIDE SEQUENCE [LARGE SCALE GENOMIC DNA]</scope>
    <source>
        <strain evidence="10 11">WV33</strain>
    </source>
</reference>
<dbReference type="InterPro" id="IPR035965">
    <property type="entry name" value="PAS-like_dom_sf"/>
</dbReference>
<dbReference type="Gene3D" id="3.30.450.20">
    <property type="entry name" value="PAS domain"/>
    <property type="match status" value="3"/>
</dbReference>
<dbReference type="InterPro" id="IPR004358">
    <property type="entry name" value="Sig_transdc_His_kin-like_C"/>
</dbReference>
<sequence length="676" mass="77457">MSDSAKENLLFKNIFHSSVEGILVIDENGIIIKANPAGEQMFGYSSQELIHEDVENLIPSRFKNNHHSHRANYNSKPKARRMGHDLDLWGLKKDGTQFQLEISLSPTEIDNKKVVIAFIIDVTERMAAKHALIVSESRMAEAQQIAHVGNWYWNLQTNERSWSNEFYRIYGLEPGDVRLNKDTLSSFIHPDDRENTLKIVAIAIENQTDYQYEKTIIRPDGSLRYVLTKGKIVSDANSNTKEMYGTIQDITKQKKAEEQLKDSEENLRNYTIELKEKVTERTTELNAIVQKLTKLNVNLNNQIHVTKEAEKKALSSKQLLDNVSHNFPKGFIAVVDSKLRIVFIEGEEVVALGFENLVENKTVLGDVVGVSDEIKKITREKIIKTLKGEHLSYEIEFRENHYLINTTPLYNENNTIEQVLLVYNNITLQKKTEFEMFNTLKKEQELSELKSRFISMASHEFRTPLSAILSSAILIEKQNGVGKEAKRINYVSKIRSNVKNLVVILNDFLSLSKLQEGKIIAQPVLFDLVAFTKSLLEELEDIKKKGQTIWLQSENSIIEAFLDLKLFKHIIYNLVSNAIKYSEENKEIIIKIKRNNEHVNIEIIDQGIGIPIEDQSNIFQRFYRANNASNIQGTGLGLNIVKQYTELMGGTITFKSELKEGATFYIEFPLDTKKNE</sequence>
<keyword evidence="5" id="KW-0418">Kinase</keyword>
<dbReference type="InterPro" id="IPR036890">
    <property type="entry name" value="HATPase_C_sf"/>
</dbReference>
<evidence type="ECO:0000259" key="9">
    <source>
        <dbReference type="PROSITE" id="PS50113"/>
    </source>
</evidence>
<dbReference type="InterPro" id="IPR013655">
    <property type="entry name" value="PAS_fold_3"/>
</dbReference>
<evidence type="ECO:0000256" key="3">
    <source>
        <dbReference type="ARBA" id="ARBA00022553"/>
    </source>
</evidence>
<dbReference type="Proteomes" id="UP000244527">
    <property type="component" value="Chromosome"/>
</dbReference>
<proteinExistence type="predicted"/>
<evidence type="ECO:0000256" key="6">
    <source>
        <dbReference type="SAM" id="Coils"/>
    </source>
</evidence>
<dbReference type="CDD" id="cd00130">
    <property type="entry name" value="PAS"/>
    <property type="match status" value="2"/>
</dbReference>
<dbReference type="InterPro" id="IPR052162">
    <property type="entry name" value="Sensor_kinase/Photoreceptor"/>
</dbReference>
<evidence type="ECO:0000256" key="4">
    <source>
        <dbReference type="ARBA" id="ARBA00022679"/>
    </source>
</evidence>
<dbReference type="InterPro" id="IPR005467">
    <property type="entry name" value="His_kinase_dom"/>
</dbReference>
<dbReference type="SUPFAM" id="SSF55874">
    <property type="entry name" value="ATPase domain of HSP90 chaperone/DNA topoisomerase II/histidine kinase"/>
    <property type="match status" value="1"/>
</dbReference>
<comment type="catalytic activity">
    <reaction evidence="1">
        <text>ATP + protein L-histidine = ADP + protein N-phospho-L-histidine.</text>
        <dbReference type="EC" id="2.7.13.3"/>
    </reaction>
</comment>
<evidence type="ECO:0000313" key="10">
    <source>
        <dbReference type="EMBL" id="AWG23199.1"/>
    </source>
</evidence>
<dbReference type="PANTHER" id="PTHR43304">
    <property type="entry name" value="PHYTOCHROME-LIKE PROTEIN CPH1"/>
    <property type="match status" value="1"/>
</dbReference>
<dbReference type="SMART" id="SM00091">
    <property type="entry name" value="PAS"/>
    <property type="match status" value="2"/>
</dbReference>
<keyword evidence="3" id="KW-0597">Phosphoprotein</keyword>
<dbReference type="SMART" id="SM00086">
    <property type="entry name" value="PAC"/>
    <property type="match status" value="2"/>
</dbReference>
<dbReference type="Pfam" id="PF00512">
    <property type="entry name" value="HisKA"/>
    <property type="match status" value="1"/>
</dbReference>
<dbReference type="GO" id="GO:0000155">
    <property type="term" value="F:phosphorelay sensor kinase activity"/>
    <property type="evidence" value="ECO:0007669"/>
    <property type="project" value="InterPro"/>
</dbReference>
<dbReference type="PROSITE" id="PS50112">
    <property type="entry name" value="PAS"/>
    <property type="match status" value="2"/>
</dbReference>
<dbReference type="CDD" id="cd00082">
    <property type="entry name" value="HisKA"/>
    <property type="match status" value="1"/>
</dbReference>
<dbReference type="Gene3D" id="1.10.287.130">
    <property type="match status" value="1"/>
</dbReference>
<feature type="domain" description="PAS" evidence="8">
    <location>
        <begin position="162"/>
        <end position="207"/>
    </location>
</feature>
<dbReference type="EC" id="2.7.13.3" evidence="2"/>
<dbReference type="InterPro" id="IPR003594">
    <property type="entry name" value="HATPase_dom"/>
</dbReference>
<feature type="domain" description="PAC" evidence="9">
    <location>
        <begin position="210"/>
        <end position="262"/>
    </location>
</feature>
<dbReference type="RefSeq" id="WP_108742101.1">
    <property type="nucleotide sequence ID" value="NZ_CP020918.1"/>
</dbReference>
<dbReference type="Gene3D" id="3.30.565.10">
    <property type="entry name" value="Histidine kinase-like ATPase, C-terminal domain"/>
    <property type="match status" value="1"/>
</dbReference>
<gene>
    <name evidence="10" type="ORF">FFWV33_17525</name>
</gene>
<dbReference type="Pfam" id="PF08447">
    <property type="entry name" value="PAS_3"/>
    <property type="match status" value="1"/>
</dbReference>
<name>A0A2S1LHJ9_9FLAO</name>